<name>A0AAD1RTE5_PELCU</name>
<evidence type="ECO:0000313" key="2">
    <source>
        <dbReference type="EMBL" id="CAH2277977.1"/>
    </source>
</evidence>
<feature type="region of interest" description="Disordered" evidence="1">
    <location>
        <begin position="61"/>
        <end position="102"/>
    </location>
</feature>
<reference evidence="2" key="1">
    <citation type="submission" date="2022-03" db="EMBL/GenBank/DDBJ databases">
        <authorList>
            <person name="Alioto T."/>
            <person name="Alioto T."/>
            <person name="Gomez Garrido J."/>
        </authorList>
    </citation>
    <scope>NUCLEOTIDE SEQUENCE</scope>
</reference>
<accession>A0AAD1RTE5</accession>
<dbReference type="AlphaFoldDB" id="A0AAD1RTE5"/>
<evidence type="ECO:0000256" key="1">
    <source>
        <dbReference type="SAM" id="MobiDB-lite"/>
    </source>
</evidence>
<proteinExistence type="predicted"/>
<sequence>MAERCALHELPQKPDIKSLIQPAQAGIRVSSLTHLIPTSEDMQWGDRRPEQGALIASWAVQPGPVPPPPIWTSGGDPGPHEGGYRDTVGESEGTTREESWCSDSPKLADTAHVHCPTNDNNDILAKLDRLFDAFWHKL</sequence>
<dbReference type="Proteomes" id="UP001295444">
    <property type="component" value="Chromosome 03"/>
</dbReference>
<protein>
    <submittedName>
        <fullName evidence="2">Uncharacterized protein</fullName>
    </submittedName>
</protein>
<organism evidence="2 3">
    <name type="scientific">Pelobates cultripes</name>
    <name type="common">Western spadefoot toad</name>
    <dbReference type="NCBI Taxonomy" id="61616"/>
    <lineage>
        <taxon>Eukaryota</taxon>
        <taxon>Metazoa</taxon>
        <taxon>Chordata</taxon>
        <taxon>Craniata</taxon>
        <taxon>Vertebrata</taxon>
        <taxon>Euteleostomi</taxon>
        <taxon>Amphibia</taxon>
        <taxon>Batrachia</taxon>
        <taxon>Anura</taxon>
        <taxon>Pelobatoidea</taxon>
        <taxon>Pelobatidae</taxon>
        <taxon>Pelobates</taxon>
    </lineage>
</organism>
<feature type="compositionally biased region" description="Basic and acidic residues" evidence="1">
    <location>
        <begin position="78"/>
        <end position="99"/>
    </location>
</feature>
<evidence type="ECO:0000313" key="3">
    <source>
        <dbReference type="Proteomes" id="UP001295444"/>
    </source>
</evidence>
<gene>
    <name evidence="2" type="ORF">PECUL_23A018166</name>
</gene>
<dbReference type="EMBL" id="OW240914">
    <property type="protein sequence ID" value="CAH2277977.1"/>
    <property type="molecule type" value="Genomic_DNA"/>
</dbReference>
<keyword evidence="3" id="KW-1185">Reference proteome</keyword>